<dbReference type="InterPro" id="IPR025877">
    <property type="entry name" value="MobA-like_NTP_Trfase"/>
</dbReference>
<dbReference type="Proteomes" id="UP000610931">
    <property type="component" value="Unassembled WGS sequence"/>
</dbReference>
<keyword evidence="5 8" id="KW-0460">Magnesium</keyword>
<dbReference type="GO" id="GO:0061603">
    <property type="term" value="F:molybdenum cofactor guanylyltransferase activity"/>
    <property type="evidence" value="ECO:0007669"/>
    <property type="project" value="UniProtKB-EC"/>
</dbReference>
<dbReference type="PANTHER" id="PTHR19136">
    <property type="entry name" value="MOLYBDENUM COFACTOR GUANYLYLTRANSFERASE"/>
    <property type="match status" value="1"/>
</dbReference>
<dbReference type="GO" id="GO:0005525">
    <property type="term" value="F:GTP binding"/>
    <property type="evidence" value="ECO:0007669"/>
    <property type="project" value="UniProtKB-UniRule"/>
</dbReference>
<dbReference type="AlphaFoldDB" id="A0A8J7JA92"/>
<evidence type="ECO:0000256" key="6">
    <source>
        <dbReference type="ARBA" id="ARBA00023134"/>
    </source>
</evidence>
<proteinExistence type="inferred from homology"/>
<keyword evidence="4 8" id="KW-0547">Nucleotide-binding</keyword>
<evidence type="ECO:0000256" key="2">
    <source>
        <dbReference type="ARBA" id="ARBA00022679"/>
    </source>
</evidence>
<feature type="binding site" evidence="8">
    <location>
        <position position="97"/>
    </location>
    <ligand>
        <name>Mg(2+)</name>
        <dbReference type="ChEBI" id="CHEBI:18420"/>
    </ligand>
</feature>
<gene>
    <name evidence="8" type="primary">mobA</name>
    <name evidence="10" type="ORF">JF259_04075</name>
</gene>
<dbReference type="PANTHER" id="PTHR19136:SF81">
    <property type="entry name" value="MOLYBDENUM COFACTOR GUANYLYLTRANSFERASE"/>
    <property type="match status" value="1"/>
</dbReference>
<feature type="binding site" evidence="8">
    <location>
        <position position="68"/>
    </location>
    <ligand>
        <name>GTP</name>
        <dbReference type="ChEBI" id="CHEBI:37565"/>
    </ligand>
</feature>
<comment type="subcellular location">
    <subcellularLocation>
        <location evidence="8">Cytoplasm</location>
    </subcellularLocation>
</comment>
<comment type="catalytic activity">
    <reaction evidence="8">
        <text>Mo-molybdopterin + GTP + H(+) = Mo-molybdopterin guanine dinucleotide + diphosphate</text>
        <dbReference type="Rhea" id="RHEA:34243"/>
        <dbReference type="ChEBI" id="CHEBI:15378"/>
        <dbReference type="ChEBI" id="CHEBI:33019"/>
        <dbReference type="ChEBI" id="CHEBI:37565"/>
        <dbReference type="ChEBI" id="CHEBI:71302"/>
        <dbReference type="ChEBI" id="CHEBI:71310"/>
        <dbReference type="EC" id="2.7.7.77"/>
    </reaction>
</comment>
<dbReference type="HAMAP" id="MF_00316">
    <property type="entry name" value="MobA"/>
    <property type="match status" value="1"/>
</dbReference>
<keyword evidence="1 8" id="KW-0963">Cytoplasm</keyword>
<dbReference type="SUPFAM" id="SSF53448">
    <property type="entry name" value="Nucleotide-diphospho-sugar transferases"/>
    <property type="match status" value="1"/>
</dbReference>
<dbReference type="Gene3D" id="3.90.550.10">
    <property type="entry name" value="Spore Coat Polysaccharide Biosynthesis Protein SpsA, Chain A"/>
    <property type="match status" value="1"/>
</dbReference>
<comment type="caution">
    <text evidence="8">Lacks conserved residue(s) required for the propagation of feature annotation.</text>
</comment>
<comment type="domain">
    <text evidence="8">The N-terminal domain determines nucleotide recognition and specific binding, while the C-terminal domain determines the specific binding to the target protein.</text>
</comment>
<name>A0A8J7JA92_9FLAO</name>
<dbReference type="InterPro" id="IPR013482">
    <property type="entry name" value="Molybde_CF_guanTrfase"/>
</dbReference>
<organism evidence="10 11">
    <name type="scientific">Snuella sedimenti</name>
    <dbReference type="NCBI Taxonomy" id="2798802"/>
    <lineage>
        <taxon>Bacteria</taxon>
        <taxon>Pseudomonadati</taxon>
        <taxon>Bacteroidota</taxon>
        <taxon>Flavobacteriia</taxon>
        <taxon>Flavobacteriales</taxon>
        <taxon>Flavobacteriaceae</taxon>
        <taxon>Snuella</taxon>
    </lineage>
</organism>
<keyword evidence="10" id="KW-0548">Nucleotidyltransferase</keyword>
<dbReference type="EMBL" id="JAELVQ010000003">
    <property type="protein sequence ID" value="MBJ6367264.1"/>
    <property type="molecule type" value="Genomic_DNA"/>
</dbReference>
<comment type="function">
    <text evidence="8">Transfers a GMP moiety from GTP to Mo-molybdopterin (Mo-MPT) cofactor (Moco or molybdenum cofactor) to form Mo-molybdopterin guanine dinucleotide (Mo-MGD) cofactor.</text>
</comment>
<dbReference type="GO" id="GO:0005737">
    <property type="term" value="C:cytoplasm"/>
    <property type="evidence" value="ECO:0007669"/>
    <property type="project" value="UniProtKB-SubCell"/>
</dbReference>
<feature type="binding site" evidence="8">
    <location>
        <position position="24"/>
    </location>
    <ligand>
        <name>GTP</name>
        <dbReference type="ChEBI" id="CHEBI:37565"/>
    </ligand>
</feature>
<reference evidence="10" key="1">
    <citation type="submission" date="2020-12" db="EMBL/GenBank/DDBJ databases">
        <title>Snuella sp. nov., isolated from sediment in Incheon.</title>
        <authorList>
            <person name="Kim W."/>
        </authorList>
    </citation>
    <scope>NUCLEOTIDE SEQUENCE</scope>
    <source>
        <strain evidence="10">CAU 1569</strain>
    </source>
</reference>
<evidence type="ECO:0000313" key="10">
    <source>
        <dbReference type="EMBL" id="MBJ6367264.1"/>
    </source>
</evidence>
<evidence type="ECO:0000256" key="3">
    <source>
        <dbReference type="ARBA" id="ARBA00022723"/>
    </source>
</evidence>
<dbReference type="CDD" id="cd02503">
    <property type="entry name" value="MobA"/>
    <property type="match status" value="1"/>
</dbReference>
<evidence type="ECO:0000256" key="5">
    <source>
        <dbReference type="ARBA" id="ARBA00022842"/>
    </source>
</evidence>
<feature type="domain" description="MobA-like NTP transferase" evidence="9">
    <location>
        <begin position="9"/>
        <end position="154"/>
    </location>
</feature>
<keyword evidence="11" id="KW-1185">Reference proteome</keyword>
<evidence type="ECO:0000256" key="4">
    <source>
        <dbReference type="ARBA" id="ARBA00022741"/>
    </source>
</evidence>
<evidence type="ECO:0000256" key="1">
    <source>
        <dbReference type="ARBA" id="ARBA00022490"/>
    </source>
</evidence>
<evidence type="ECO:0000256" key="7">
    <source>
        <dbReference type="ARBA" id="ARBA00023150"/>
    </source>
</evidence>
<comment type="similarity">
    <text evidence="8">Belongs to the MobA family.</text>
</comment>
<keyword evidence="6 8" id="KW-0342">GTP-binding</keyword>
<sequence length="190" mass="21282">MIDKKNITGIILAGGKSSRMGTDKGLIMFKGMPFFQHIANALHPLVGEIIVISNHSAYDIFGFKRFEDLIKNAGPLAGVYTGLKHSKTEFNLVLSCDVPLINTGTLNKLIDSYDNNSEVIQIESKGKTMPLIALYKKQCEYHFFKLLQEGERRLQYGVNQCKVKSVSLDAENDVFTNNINTPEQLKAIRQ</sequence>
<evidence type="ECO:0000256" key="8">
    <source>
        <dbReference type="HAMAP-Rule" id="MF_00316"/>
    </source>
</evidence>
<dbReference type="Pfam" id="PF12804">
    <property type="entry name" value="NTP_transf_3"/>
    <property type="match status" value="1"/>
</dbReference>
<keyword evidence="2 8" id="KW-0808">Transferase</keyword>
<dbReference type="RefSeq" id="WP_199113644.1">
    <property type="nucleotide sequence ID" value="NZ_JAELVQ010000003.1"/>
</dbReference>
<evidence type="ECO:0000313" key="11">
    <source>
        <dbReference type="Proteomes" id="UP000610931"/>
    </source>
</evidence>
<protein>
    <recommendedName>
        <fullName evidence="8">Probable molybdenum cofactor guanylyltransferase</fullName>
        <shortName evidence="8">MoCo guanylyltransferase</shortName>
        <ecNumber evidence="8">2.7.7.77</ecNumber>
    </recommendedName>
    <alternativeName>
        <fullName evidence="8">GTP:molybdopterin guanylyltransferase</fullName>
    </alternativeName>
    <alternativeName>
        <fullName evidence="8">Mo-MPT guanylyltransferase</fullName>
    </alternativeName>
    <alternativeName>
        <fullName evidence="8">Molybdopterin guanylyltransferase</fullName>
    </alternativeName>
    <alternativeName>
        <fullName evidence="8">Molybdopterin-guanine dinucleotide synthase</fullName>
        <shortName evidence="8">MGD synthase</shortName>
    </alternativeName>
</protein>
<dbReference type="EC" id="2.7.7.77" evidence="8"/>
<feature type="binding site" evidence="8">
    <location>
        <position position="97"/>
    </location>
    <ligand>
        <name>GTP</name>
        <dbReference type="ChEBI" id="CHEBI:37565"/>
    </ligand>
</feature>
<dbReference type="InterPro" id="IPR029044">
    <property type="entry name" value="Nucleotide-diphossugar_trans"/>
</dbReference>
<comment type="cofactor">
    <cofactor evidence="8">
        <name>Mg(2+)</name>
        <dbReference type="ChEBI" id="CHEBI:18420"/>
    </cofactor>
</comment>
<dbReference type="GO" id="GO:0046872">
    <property type="term" value="F:metal ion binding"/>
    <property type="evidence" value="ECO:0007669"/>
    <property type="project" value="UniProtKB-KW"/>
</dbReference>
<keyword evidence="3 8" id="KW-0479">Metal-binding</keyword>
<keyword evidence="7 8" id="KW-0501">Molybdenum cofactor biosynthesis</keyword>
<dbReference type="GO" id="GO:0006777">
    <property type="term" value="P:Mo-molybdopterin cofactor biosynthetic process"/>
    <property type="evidence" value="ECO:0007669"/>
    <property type="project" value="UniProtKB-KW"/>
</dbReference>
<comment type="caution">
    <text evidence="10">The sequence shown here is derived from an EMBL/GenBank/DDBJ whole genome shotgun (WGS) entry which is preliminary data.</text>
</comment>
<feature type="binding site" evidence="8">
    <location>
        <begin position="12"/>
        <end position="14"/>
    </location>
    <ligand>
        <name>GTP</name>
        <dbReference type="ChEBI" id="CHEBI:37565"/>
    </ligand>
</feature>
<accession>A0A8J7JA92</accession>
<evidence type="ECO:0000259" key="9">
    <source>
        <dbReference type="Pfam" id="PF12804"/>
    </source>
</evidence>